<evidence type="ECO:0000256" key="5">
    <source>
        <dbReference type="ARBA" id="ARBA00023004"/>
    </source>
</evidence>
<keyword evidence="3" id="KW-0547">Nucleotide-binding</keyword>
<dbReference type="PANTHER" id="PTHR35795">
    <property type="entry name" value="SLR1885 PROTEIN"/>
    <property type="match status" value="1"/>
</dbReference>
<evidence type="ECO:0000259" key="7">
    <source>
        <dbReference type="PROSITE" id="PS51831"/>
    </source>
</evidence>
<keyword evidence="4 8" id="KW-0378">Hydrolase</keyword>
<organism evidence="8">
    <name type="scientific">Cyanothece sp. (strain PCC 7425 / ATCC 29141)</name>
    <dbReference type="NCBI Taxonomy" id="395961"/>
    <lineage>
        <taxon>Bacteria</taxon>
        <taxon>Bacillati</taxon>
        <taxon>Cyanobacteriota</taxon>
        <taxon>Cyanophyceae</taxon>
        <taxon>Gomontiellales</taxon>
        <taxon>Cyanothecaceae</taxon>
        <taxon>Cyanothece</taxon>
    </lineage>
</organism>
<keyword evidence="2" id="KW-0479">Metal-binding</keyword>
<dbReference type="AlphaFoldDB" id="B8HKL5"/>
<reference evidence="8" key="1">
    <citation type="submission" date="2009-01" db="EMBL/GenBank/DDBJ databases">
        <title>Complete sequence of chromosome Cyanothece sp. PCC 7425.</title>
        <authorList>
            <consortium name="US DOE Joint Genome Institute"/>
            <person name="Lucas S."/>
            <person name="Copeland A."/>
            <person name="Lapidus A."/>
            <person name="Glavina del Rio T."/>
            <person name="Dalin E."/>
            <person name="Tice H."/>
            <person name="Bruce D."/>
            <person name="Goodwin L."/>
            <person name="Pitluck S."/>
            <person name="Sims D."/>
            <person name="Meineke L."/>
            <person name="Brettin T."/>
            <person name="Detter J.C."/>
            <person name="Han C."/>
            <person name="Larimer F."/>
            <person name="Land M."/>
            <person name="Hauser L."/>
            <person name="Kyrpides N."/>
            <person name="Ovchinnikova G."/>
            <person name="Liberton M."/>
            <person name="Stoeckel J."/>
            <person name="Banerjee A."/>
            <person name="Singh A."/>
            <person name="Page L."/>
            <person name="Sato H."/>
            <person name="Zhao L."/>
            <person name="Sherman L."/>
            <person name="Pakrasi H."/>
            <person name="Richardson P."/>
        </authorList>
    </citation>
    <scope>NUCLEOTIDE SEQUENCE</scope>
    <source>
        <strain evidence="8">PCC 7425</strain>
    </source>
</reference>
<dbReference type="Gene3D" id="1.10.3210.10">
    <property type="entry name" value="Hypothetical protein af1432"/>
    <property type="match status" value="1"/>
</dbReference>
<feature type="domain" description="HD" evidence="7">
    <location>
        <begin position="33"/>
        <end position="148"/>
    </location>
</feature>
<dbReference type="Pfam" id="PF01966">
    <property type="entry name" value="HD"/>
    <property type="match status" value="1"/>
</dbReference>
<dbReference type="KEGG" id="cyn:Cyan7425_4551"/>
<sequence length="213" mass="23807">MAAPVNVISPPSLQPLPRQRVLNWLSEHVPPPRVKHILRVEQTALWLAHHHHLDVERAAQAGLLHDLAKYFPPEKLLNLAQAAGMEITAVEEADPHLLHADISAIVARQEFGVHDPEVLAAIRNHTLGTPGMSLLSGVVFLADSLEPGRGNNPELEVIRQVAQQDLYQAIFLVCDRTLHHLIEHRRLIHPRMVLTRNWAMQKSAQSPPHKPSS</sequence>
<evidence type="ECO:0000256" key="1">
    <source>
        <dbReference type="ARBA" id="ARBA00012506"/>
    </source>
</evidence>
<dbReference type="SMART" id="SM00471">
    <property type="entry name" value="HDc"/>
    <property type="match status" value="1"/>
</dbReference>
<dbReference type="GO" id="GO:0000166">
    <property type="term" value="F:nucleotide binding"/>
    <property type="evidence" value="ECO:0007669"/>
    <property type="project" value="UniProtKB-KW"/>
</dbReference>
<dbReference type="EC" id="3.6.1.41" evidence="1"/>
<dbReference type="NCBIfam" id="TIGR00488">
    <property type="entry name" value="bis(5'-nucleosyl)-tetraphosphatase (symmetrical) YqeK"/>
    <property type="match status" value="1"/>
</dbReference>
<dbReference type="STRING" id="395961.Cyan7425_4551"/>
<dbReference type="eggNOG" id="COG1713">
    <property type="taxonomic scope" value="Bacteria"/>
</dbReference>
<dbReference type="InterPro" id="IPR005249">
    <property type="entry name" value="YqeK"/>
</dbReference>
<dbReference type="GO" id="GO:0008803">
    <property type="term" value="F:bis(5'-nucleosyl)-tetraphosphatase (symmetrical) activity"/>
    <property type="evidence" value="ECO:0007669"/>
    <property type="project" value="UniProtKB-EC"/>
</dbReference>
<dbReference type="EMBL" id="CP001344">
    <property type="protein sequence ID" value="ACL46859.1"/>
    <property type="molecule type" value="Genomic_DNA"/>
</dbReference>
<evidence type="ECO:0000313" key="8">
    <source>
        <dbReference type="EMBL" id="ACL46859.1"/>
    </source>
</evidence>
<dbReference type="InterPro" id="IPR003607">
    <property type="entry name" value="HD/PDEase_dom"/>
</dbReference>
<evidence type="ECO:0000256" key="2">
    <source>
        <dbReference type="ARBA" id="ARBA00022723"/>
    </source>
</evidence>
<dbReference type="PROSITE" id="PS51831">
    <property type="entry name" value="HD"/>
    <property type="match status" value="1"/>
</dbReference>
<dbReference type="SUPFAM" id="SSF109604">
    <property type="entry name" value="HD-domain/PDEase-like"/>
    <property type="match status" value="1"/>
</dbReference>
<protein>
    <recommendedName>
        <fullName evidence="1">bis(5'-nucleosyl)-tetraphosphatase (symmetrical)</fullName>
        <ecNumber evidence="1">3.6.1.41</ecNumber>
    </recommendedName>
</protein>
<dbReference type="CDD" id="cd00077">
    <property type="entry name" value="HDc"/>
    <property type="match status" value="1"/>
</dbReference>
<gene>
    <name evidence="8" type="ordered locus">Cyan7425_4551</name>
</gene>
<dbReference type="InterPro" id="IPR051094">
    <property type="entry name" value="Diverse_Catalytic_Enzymes"/>
</dbReference>
<evidence type="ECO:0000256" key="4">
    <source>
        <dbReference type="ARBA" id="ARBA00022801"/>
    </source>
</evidence>
<keyword evidence="5" id="KW-0408">Iron</keyword>
<comment type="catalytic activity">
    <reaction evidence="6">
        <text>P(1),P(4)-bis(5'-adenosyl) tetraphosphate + H2O = 2 ADP + 2 H(+)</text>
        <dbReference type="Rhea" id="RHEA:24252"/>
        <dbReference type="ChEBI" id="CHEBI:15377"/>
        <dbReference type="ChEBI" id="CHEBI:15378"/>
        <dbReference type="ChEBI" id="CHEBI:58141"/>
        <dbReference type="ChEBI" id="CHEBI:456216"/>
        <dbReference type="EC" id="3.6.1.41"/>
    </reaction>
</comment>
<name>B8HKL5_CYAP4</name>
<dbReference type="HOGENOM" id="CLU_089580_1_2_3"/>
<accession>B8HKL5</accession>
<proteinExistence type="predicted"/>
<dbReference type="GO" id="GO:0046872">
    <property type="term" value="F:metal ion binding"/>
    <property type="evidence" value="ECO:0007669"/>
    <property type="project" value="UniProtKB-KW"/>
</dbReference>
<dbReference type="InterPro" id="IPR006674">
    <property type="entry name" value="HD_domain"/>
</dbReference>
<evidence type="ECO:0000256" key="3">
    <source>
        <dbReference type="ARBA" id="ARBA00022741"/>
    </source>
</evidence>
<dbReference type="PANTHER" id="PTHR35795:SF1">
    <property type="entry name" value="BIS(5'-NUCLEOSYL)-TETRAPHOSPHATASE, SYMMETRICAL"/>
    <property type="match status" value="1"/>
</dbReference>
<evidence type="ECO:0000256" key="6">
    <source>
        <dbReference type="ARBA" id="ARBA00049417"/>
    </source>
</evidence>